<dbReference type="STRING" id="39482.ERS852491_03114"/>
<feature type="transmembrane region" description="Helical" evidence="6">
    <location>
        <begin position="18"/>
        <end position="40"/>
    </location>
</feature>
<evidence type="ECO:0000259" key="7">
    <source>
        <dbReference type="Pfam" id="PF02687"/>
    </source>
</evidence>
<dbReference type="OrthoDB" id="9781780at2"/>
<name>A0A174HJY1_9FIRM</name>
<feature type="transmembrane region" description="Helical" evidence="6">
    <location>
        <begin position="545"/>
        <end position="565"/>
    </location>
</feature>
<comment type="similarity">
    <text evidence="6">Belongs to the ABC-4 integral membrane protein family.</text>
</comment>
<feature type="transmembrane region" description="Helical" evidence="6">
    <location>
        <begin position="294"/>
        <end position="319"/>
    </location>
</feature>
<evidence type="ECO:0000256" key="4">
    <source>
        <dbReference type="ARBA" id="ARBA00022989"/>
    </source>
</evidence>
<feature type="transmembrane region" description="Helical" evidence="6">
    <location>
        <begin position="633"/>
        <end position="657"/>
    </location>
</feature>
<evidence type="ECO:0000256" key="6">
    <source>
        <dbReference type="PIRNR" id="PIRNR018968"/>
    </source>
</evidence>
<dbReference type="PANTHER" id="PTHR46795">
    <property type="entry name" value="ABC TRANSPORTER PERMEASE-RELATED-RELATED"/>
    <property type="match status" value="1"/>
</dbReference>
<keyword evidence="4 6" id="KW-1133">Transmembrane helix</keyword>
<dbReference type="EMBL" id="CYZU01000031">
    <property type="protein sequence ID" value="CUO73225.1"/>
    <property type="molecule type" value="Genomic_DNA"/>
</dbReference>
<keyword evidence="5 6" id="KW-0472">Membrane</keyword>
<evidence type="ECO:0000256" key="5">
    <source>
        <dbReference type="ARBA" id="ARBA00023136"/>
    </source>
</evidence>
<keyword evidence="6" id="KW-0813">Transport</keyword>
<evidence type="ECO:0000256" key="1">
    <source>
        <dbReference type="ARBA" id="ARBA00004651"/>
    </source>
</evidence>
<protein>
    <submittedName>
        <fullName evidence="8">FtsX-like permease family</fullName>
    </submittedName>
</protein>
<dbReference type="InterPro" id="IPR052536">
    <property type="entry name" value="ABC-4_Integral_Memb_Prot"/>
</dbReference>
<feature type="transmembrane region" description="Helical" evidence="6">
    <location>
        <begin position="101"/>
        <end position="126"/>
    </location>
</feature>
<keyword evidence="3 6" id="KW-0812">Transmembrane</keyword>
<dbReference type="InterPro" id="IPR003838">
    <property type="entry name" value="ABC3_permease_C"/>
</dbReference>
<dbReference type="PIRSF" id="PIRSF018968">
    <property type="entry name" value="ABC_permease_BceB"/>
    <property type="match status" value="1"/>
</dbReference>
<dbReference type="GO" id="GO:0005886">
    <property type="term" value="C:plasma membrane"/>
    <property type="evidence" value="ECO:0007669"/>
    <property type="project" value="UniProtKB-SubCell"/>
</dbReference>
<dbReference type="InterPro" id="IPR027022">
    <property type="entry name" value="ABC_permease_BceB-typ"/>
</dbReference>
<dbReference type="GO" id="GO:0055085">
    <property type="term" value="P:transmembrane transport"/>
    <property type="evidence" value="ECO:0007669"/>
    <property type="project" value="UniProtKB-UniRule"/>
</dbReference>
<dbReference type="RefSeq" id="WP_055154069.1">
    <property type="nucleotide sequence ID" value="NZ_CYZU01000031.1"/>
</dbReference>
<feature type="domain" description="ABC3 transporter permease C-terminal" evidence="7">
    <location>
        <begin position="60"/>
        <end position="172"/>
    </location>
</feature>
<gene>
    <name evidence="8" type="ORF">ERS852491_03114</name>
</gene>
<keyword evidence="2 6" id="KW-1003">Cell membrane</keyword>
<organism evidence="8 9">
    <name type="scientific">Faecalicatena contorta</name>
    <dbReference type="NCBI Taxonomy" id="39482"/>
    <lineage>
        <taxon>Bacteria</taxon>
        <taxon>Bacillati</taxon>
        <taxon>Bacillota</taxon>
        <taxon>Clostridia</taxon>
        <taxon>Lachnospirales</taxon>
        <taxon>Lachnospiraceae</taxon>
        <taxon>Faecalicatena</taxon>
    </lineage>
</organism>
<accession>A0A174HJY1</accession>
<evidence type="ECO:0000313" key="9">
    <source>
        <dbReference type="Proteomes" id="UP000095544"/>
    </source>
</evidence>
<dbReference type="AlphaFoldDB" id="A0A174HJY1"/>
<comment type="subcellular location">
    <subcellularLocation>
        <location evidence="1 6">Cell membrane</location>
        <topology evidence="1 6">Multi-pass membrane protein</topology>
    </subcellularLocation>
</comment>
<evidence type="ECO:0000313" key="8">
    <source>
        <dbReference type="EMBL" id="CUO73225.1"/>
    </source>
</evidence>
<reference evidence="8 9" key="1">
    <citation type="submission" date="2015-09" db="EMBL/GenBank/DDBJ databases">
        <authorList>
            <consortium name="Pathogen Informatics"/>
        </authorList>
    </citation>
    <scope>NUCLEOTIDE SEQUENCE [LARGE SCALE GENOMIC DNA]</scope>
    <source>
        <strain evidence="8 9">2789STDY5834876</strain>
    </source>
</reference>
<feature type="transmembrane region" description="Helical" evidence="6">
    <location>
        <begin position="60"/>
        <end position="80"/>
    </location>
</feature>
<evidence type="ECO:0000256" key="2">
    <source>
        <dbReference type="ARBA" id="ARBA00022475"/>
    </source>
</evidence>
<proteinExistence type="inferred from homology"/>
<sequence>MNTLAAAYKNLTKNVSYYVLYLFSVSLVITVFFAFTSFSMNQVMLDKISADGRVESMCNTISIFIMVFVVFYMAYSNRFFLKRRIKELGIYALLGYRKSSILCLLTFENIFISCGAYLAGIILGAAAHKGIVKGITALLKLSVDSSQIPFFNVNAIMKTACFVVLVVCVLTASNVRFLFKASLMDMIRFEKKAEKNLRCRRLPALVGIVMIIAGYGLALDIIRGQKSVWISIGFYPVGMLTAMLVVIGTIFFISSFLPYVMKKRKGKKLAFYTETRIITIPNFIYRIRSNAKTLILLTLLSAAVLTVSSVMALTVYYPIAAVSRIAPSEIEFRMEDETQLDTVKRIVSRYAPDETVTFTQTEIYKAASSASVLPVEYGVGSAQGDAQNEKIVREPGFECISFTDYVTLLRAQGRENVIDSLPGLTDEECILVKYQPSGEDRPETGKSYPLIIGGDEVPLTVKKVTLDNPLSFANSIGTLIVSDEIYDRIRSSDAPMEKVISLNGKAIEDNEALYGEISSILGQSPYLQGHSHRINELFSLNSSTFLLIGFLVILFFIAAGSILYFNNISAVAETKSDYDILIKMGYTDIRIKRIIRKQVLAFFSIPFGLGLLDCIFATAVYKTGLMQNLLGNTLIQFVPVVIAVAVTALIYLIYYLVTVRTCFRLVCFK</sequence>
<feature type="transmembrane region" description="Helical" evidence="6">
    <location>
        <begin position="599"/>
        <end position="621"/>
    </location>
</feature>
<feature type="transmembrane region" description="Helical" evidence="6">
    <location>
        <begin position="234"/>
        <end position="260"/>
    </location>
</feature>
<feature type="transmembrane region" description="Helical" evidence="6">
    <location>
        <begin position="200"/>
        <end position="222"/>
    </location>
</feature>
<dbReference type="PANTHER" id="PTHR46795:SF3">
    <property type="entry name" value="ABC TRANSPORTER PERMEASE"/>
    <property type="match status" value="1"/>
</dbReference>
<evidence type="ECO:0000256" key="3">
    <source>
        <dbReference type="ARBA" id="ARBA00022692"/>
    </source>
</evidence>
<feature type="transmembrane region" description="Helical" evidence="6">
    <location>
        <begin position="155"/>
        <end position="179"/>
    </location>
</feature>
<dbReference type="Pfam" id="PF02687">
    <property type="entry name" value="FtsX"/>
    <property type="match status" value="1"/>
</dbReference>
<dbReference type="Proteomes" id="UP000095544">
    <property type="component" value="Unassembled WGS sequence"/>
</dbReference>